<dbReference type="KEGG" id="acan:ACA1_199790"/>
<accession>L8H3B6</accession>
<proteinExistence type="predicted"/>
<reference evidence="2 3" key="1">
    <citation type="journal article" date="2013" name="Genome Biol.">
        <title>Genome of Acanthamoeba castellanii highlights extensive lateral gene transfer and early evolution of tyrosine kinase signaling.</title>
        <authorList>
            <person name="Clarke M."/>
            <person name="Lohan A.J."/>
            <person name="Liu B."/>
            <person name="Lagkouvardos I."/>
            <person name="Roy S."/>
            <person name="Zafar N."/>
            <person name="Bertelli C."/>
            <person name="Schilde C."/>
            <person name="Kianianmomeni A."/>
            <person name="Burglin T.R."/>
            <person name="Frech C."/>
            <person name="Turcotte B."/>
            <person name="Kopec K.O."/>
            <person name="Synnott J.M."/>
            <person name="Choo C."/>
            <person name="Paponov I."/>
            <person name="Finkler A."/>
            <person name="Soon Heng Tan C."/>
            <person name="Hutchins A.P."/>
            <person name="Weinmeier T."/>
            <person name="Rattei T."/>
            <person name="Chu J.S."/>
            <person name="Gimenez G."/>
            <person name="Irimia M."/>
            <person name="Rigden D.J."/>
            <person name="Fitzpatrick D.A."/>
            <person name="Lorenzo-Morales J."/>
            <person name="Bateman A."/>
            <person name="Chiu C.H."/>
            <person name="Tang P."/>
            <person name="Hegemann P."/>
            <person name="Fromm H."/>
            <person name="Raoult D."/>
            <person name="Greub G."/>
            <person name="Miranda-Saavedra D."/>
            <person name="Chen N."/>
            <person name="Nash P."/>
            <person name="Ginger M.L."/>
            <person name="Horn M."/>
            <person name="Schaap P."/>
            <person name="Caler L."/>
            <person name="Loftus B."/>
        </authorList>
    </citation>
    <scope>NUCLEOTIDE SEQUENCE [LARGE SCALE GENOMIC DNA]</scope>
    <source>
        <strain evidence="2 3">Neff</strain>
    </source>
</reference>
<dbReference type="Gene3D" id="1.10.10.10">
    <property type="entry name" value="Winged helix-like DNA-binding domain superfamily/Winged helix DNA-binding domain"/>
    <property type="match status" value="1"/>
</dbReference>
<evidence type="ECO:0000313" key="2">
    <source>
        <dbReference type="EMBL" id="ELR19695.1"/>
    </source>
</evidence>
<feature type="compositionally biased region" description="Low complexity" evidence="1">
    <location>
        <begin position="287"/>
        <end position="299"/>
    </location>
</feature>
<sequence length="385" mass="41744">MQLHSSTPPTYNQFEHSNKLTGREPTSSSATPSSPQLSPPAGASPSSTSQGQVRAAKAVTPATVIAWLREHYKLGKHGYSKKAAALCAERGADSSISSTFFGKLVKRAFPEIKTIRKGPRGKVEQCYDRLKPVDPAKASRARWLERVNLYLAALQASGAPQQPPPASHPAAAARAQPDHPHHHHHPKQQQPRLLPPRASPPLHQSHYYAAVEGGAGVGQPDHHHHHHYASSLDGGGGHYLASLLPSFDSPSPSSSFASSPAPSSPSTELAQTTPHDHDHHHQDPHDYAQQQQQQQQPPYRGYASFESVQPAGAYGVAARQDNTSWPQPPQQPGLSAYMPAATMGHHHRHHHRQVAAGPYTTLLAQEPSPLYADHHLDHASFALYL</sequence>
<feature type="compositionally biased region" description="Polar residues" evidence="1">
    <location>
        <begin position="1"/>
        <end position="15"/>
    </location>
</feature>
<evidence type="ECO:0008006" key="4">
    <source>
        <dbReference type="Google" id="ProtNLM"/>
    </source>
</evidence>
<protein>
    <recommendedName>
        <fullName evidence="4">RFX DNAbinding domain containing protein</fullName>
    </recommendedName>
</protein>
<feature type="region of interest" description="Disordered" evidence="1">
    <location>
        <begin position="1"/>
        <end position="55"/>
    </location>
</feature>
<feature type="region of interest" description="Disordered" evidence="1">
    <location>
        <begin position="248"/>
        <end position="301"/>
    </location>
</feature>
<dbReference type="Proteomes" id="UP000011083">
    <property type="component" value="Unassembled WGS sequence"/>
</dbReference>
<keyword evidence="3" id="KW-1185">Reference proteome</keyword>
<feature type="compositionally biased region" description="Low complexity" evidence="1">
    <location>
        <begin position="248"/>
        <end position="273"/>
    </location>
</feature>
<dbReference type="AlphaFoldDB" id="L8H3B6"/>
<organism evidence="2 3">
    <name type="scientific">Acanthamoeba castellanii (strain ATCC 30010 / Neff)</name>
    <dbReference type="NCBI Taxonomy" id="1257118"/>
    <lineage>
        <taxon>Eukaryota</taxon>
        <taxon>Amoebozoa</taxon>
        <taxon>Discosea</taxon>
        <taxon>Longamoebia</taxon>
        <taxon>Centramoebida</taxon>
        <taxon>Acanthamoebidae</taxon>
        <taxon>Acanthamoeba</taxon>
    </lineage>
</organism>
<dbReference type="VEuPathDB" id="AmoebaDB:ACA1_199790"/>
<evidence type="ECO:0000313" key="3">
    <source>
        <dbReference type="Proteomes" id="UP000011083"/>
    </source>
</evidence>
<gene>
    <name evidence="2" type="ORF">ACA1_199790</name>
</gene>
<name>L8H3B6_ACACF</name>
<feature type="compositionally biased region" description="Low complexity" evidence="1">
    <location>
        <begin position="25"/>
        <end position="51"/>
    </location>
</feature>
<dbReference type="EMBL" id="KB007932">
    <property type="protein sequence ID" value="ELR19695.1"/>
    <property type="molecule type" value="Genomic_DNA"/>
</dbReference>
<dbReference type="RefSeq" id="XP_004341787.1">
    <property type="nucleotide sequence ID" value="XM_004341739.1"/>
</dbReference>
<feature type="region of interest" description="Disordered" evidence="1">
    <location>
        <begin position="213"/>
        <end position="232"/>
    </location>
</feature>
<dbReference type="GeneID" id="14920522"/>
<feature type="region of interest" description="Disordered" evidence="1">
    <location>
        <begin position="157"/>
        <end position="202"/>
    </location>
</feature>
<feature type="compositionally biased region" description="Basic and acidic residues" evidence="1">
    <location>
        <begin position="274"/>
        <end position="286"/>
    </location>
</feature>
<dbReference type="InterPro" id="IPR036388">
    <property type="entry name" value="WH-like_DNA-bd_sf"/>
</dbReference>
<evidence type="ECO:0000256" key="1">
    <source>
        <dbReference type="SAM" id="MobiDB-lite"/>
    </source>
</evidence>